<accession>A0A6A4GMF5</accession>
<dbReference type="AlphaFoldDB" id="A0A6A4GMF5"/>
<protein>
    <submittedName>
        <fullName evidence="1">Uncharacterized protein</fullName>
    </submittedName>
</protein>
<organism evidence="1 2">
    <name type="scientific">Gymnopus androsaceus JB14</name>
    <dbReference type="NCBI Taxonomy" id="1447944"/>
    <lineage>
        <taxon>Eukaryota</taxon>
        <taxon>Fungi</taxon>
        <taxon>Dikarya</taxon>
        <taxon>Basidiomycota</taxon>
        <taxon>Agaricomycotina</taxon>
        <taxon>Agaricomycetes</taxon>
        <taxon>Agaricomycetidae</taxon>
        <taxon>Agaricales</taxon>
        <taxon>Marasmiineae</taxon>
        <taxon>Omphalotaceae</taxon>
        <taxon>Gymnopus</taxon>
    </lineage>
</organism>
<dbReference type="OrthoDB" id="3032185at2759"/>
<keyword evidence="2" id="KW-1185">Reference proteome</keyword>
<dbReference type="PANTHER" id="PTHR47718:SF6">
    <property type="entry name" value="PROTEIN FAR1-RELATED SEQUENCE"/>
    <property type="match status" value="1"/>
</dbReference>
<evidence type="ECO:0000313" key="2">
    <source>
        <dbReference type="Proteomes" id="UP000799118"/>
    </source>
</evidence>
<sequence>GTVFKSIDEARTAIFSIEEKLGHIWKTDQSKVDTNGHLRKVTLRCHRSRTHVPVHLKDIDPSDLRRGRSIKTSCTAHINVNRIQDNLWHLTTVDCCHNHDREVPVGGSAPHRPIPAQQELYIRERLSEGQDWCYDILLDTQQKVTGLWWMSPAQVKLARRYWDLLLNDDSYNRNLYGYPTNIGIVVAGDGMSRNVWYAFHESEDIDAHNWVFRQYVDAAGWPPLALFIDRHPSLIASATISMPLTQQFYCLHHLDGNITQHLRPALGGDWESFKSNFWLVYRAPSVVKYLQSEIYPCRDRWAWAWISTVFTAGIRTTGRPESENRVTKLLSGPKQMFYQVFQALVQRSENQETSSLIRSSRHQHPTQTENIFSEVIKQLRLYAGPFALQKSWSEMDRAFFYNVEVIQLPRGATSFVS</sequence>
<evidence type="ECO:0000313" key="1">
    <source>
        <dbReference type="EMBL" id="KAE9386929.1"/>
    </source>
</evidence>
<proteinExistence type="predicted"/>
<gene>
    <name evidence="1" type="ORF">BT96DRAFT_838425</name>
</gene>
<dbReference type="PANTHER" id="PTHR47718">
    <property type="entry name" value="OS01G0519700 PROTEIN"/>
    <property type="match status" value="1"/>
</dbReference>
<reference evidence="1" key="1">
    <citation type="journal article" date="2019" name="Environ. Microbiol.">
        <title>Fungal ecological strategies reflected in gene transcription - a case study of two litter decomposers.</title>
        <authorList>
            <person name="Barbi F."/>
            <person name="Kohler A."/>
            <person name="Barry K."/>
            <person name="Baskaran P."/>
            <person name="Daum C."/>
            <person name="Fauchery L."/>
            <person name="Ihrmark K."/>
            <person name="Kuo A."/>
            <person name="LaButti K."/>
            <person name="Lipzen A."/>
            <person name="Morin E."/>
            <person name="Grigoriev I.V."/>
            <person name="Henrissat B."/>
            <person name="Lindahl B."/>
            <person name="Martin F."/>
        </authorList>
    </citation>
    <scope>NUCLEOTIDE SEQUENCE</scope>
    <source>
        <strain evidence="1">JB14</strain>
    </source>
</reference>
<dbReference type="EMBL" id="ML769837">
    <property type="protein sequence ID" value="KAE9386929.1"/>
    <property type="molecule type" value="Genomic_DNA"/>
</dbReference>
<dbReference type="Proteomes" id="UP000799118">
    <property type="component" value="Unassembled WGS sequence"/>
</dbReference>
<name>A0A6A4GMF5_9AGAR</name>
<feature type="non-terminal residue" evidence="1">
    <location>
        <position position="1"/>
    </location>
</feature>